<protein>
    <recommendedName>
        <fullName evidence="9">ABC transporter domain-containing protein</fullName>
    </recommendedName>
</protein>
<proteinExistence type="predicted"/>
<gene>
    <name evidence="10" type="ORF">COT44_04455</name>
</gene>
<keyword evidence="2" id="KW-0813">Transport</keyword>
<comment type="caution">
    <text evidence="10">The sequence shown here is derived from an EMBL/GenBank/DDBJ whole genome shotgun (WGS) entry which is preliminary data.</text>
</comment>
<keyword evidence="7 8" id="KW-0472">Membrane</keyword>
<dbReference type="AlphaFoldDB" id="A0A2M6XBT2"/>
<dbReference type="EMBL" id="PEYO01000022">
    <property type="protein sequence ID" value="PIU03121.1"/>
    <property type="molecule type" value="Genomic_DNA"/>
</dbReference>
<feature type="domain" description="ABC transporter" evidence="9">
    <location>
        <begin position="458"/>
        <end position="660"/>
    </location>
</feature>
<sequence>MKTRKRGLSFLSPRVRLVVVFTSGCLYIFINNIPGAILFLLVGIVIYLVGENRNWKLVLAAPITGAMMFFYNVIFSARGHGGWQWLVFTVNQAGFERGLVMGTRIIGAMLISFAWLLSTSLPEMYEGLSWIKPAEPWVLTILRGVQIIKREFVALTQSLIIRGLKWDSPIASIRNLIPLAMAIIPRVIDNTQKGAAASLSHTRTKPEGNGDLILNDVHVRYSPLLPDVLTGINLRVDGGEFIYLAGRSGSGKTTLLRVVGGIISSIMGEFMGSVTASGMNTMNTSLAKLSGSVRYISPDPFASFHGLTVGQEITFLAENEISARRTLEIMGIGDLWEKEITKLSGGQQVRLVLAGILASTAKILLFDSPMQELDPQGRQEFLSALKDFLVQNPCTVIIADPFWSEIKPFVTRVVTLEKGTIAQDVLPGEFFTEEMLSRYSLLREFRPPMSVIPGEIIAKMDNVYVELDGTAILNGISLDLREGELVVVMGPNGSGKTTAMLTLAGAIKPIKGNVKARGGVGYVFQNASLQTISMTVNDELSFSPKIQHWDSGRIEAFVTEGIDWTGLEPLSCPLDLHPSEVEMLAISASTAGIQVLILDEPTIGLDADGIAKVLDLVQALIQKGIAVVIVTHDQQVAKTASRVVIINMGKITYDGPVVNF</sequence>
<evidence type="ECO:0000313" key="11">
    <source>
        <dbReference type="Proteomes" id="UP000228996"/>
    </source>
</evidence>
<dbReference type="GO" id="GO:0043190">
    <property type="term" value="C:ATP-binding cassette (ABC) transporter complex"/>
    <property type="evidence" value="ECO:0007669"/>
    <property type="project" value="TreeGrafter"/>
</dbReference>
<dbReference type="GO" id="GO:0005524">
    <property type="term" value="F:ATP binding"/>
    <property type="evidence" value="ECO:0007669"/>
    <property type="project" value="UniProtKB-KW"/>
</dbReference>
<dbReference type="InterPro" id="IPR003593">
    <property type="entry name" value="AAA+_ATPase"/>
</dbReference>
<feature type="transmembrane region" description="Helical" evidence="8">
    <location>
        <begin position="20"/>
        <end position="49"/>
    </location>
</feature>
<reference evidence="11" key="1">
    <citation type="submission" date="2017-09" db="EMBL/GenBank/DDBJ databases">
        <title>Depth-based differentiation of microbial function through sediment-hosted aquifers and enrichment of novel symbionts in the deep terrestrial subsurface.</title>
        <authorList>
            <person name="Probst A.J."/>
            <person name="Ladd B."/>
            <person name="Jarett J.K."/>
            <person name="Geller-Mcgrath D.E."/>
            <person name="Sieber C.M.K."/>
            <person name="Emerson J.B."/>
            <person name="Anantharaman K."/>
            <person name="Thomas B.C."/>
            <person name="Malmstrom R."/>
            <person name="Stieglmeier M."/>
            <person name="Klingl A."/>
            <person name="Woyke T."/>
            <person name="Ryan C.M."/>
            <person name="Banfield J.F."/>
        </authorList>
    </citation>
    <scope>NUCLEOTIDE SEQUENCE [LARGE SCALE GENOMIC DNA]</scope>
</reference>
<evidence type="ECO:0000256" key="4">
    <source>
        <dbReference type="ARBA" id="ARBA00022741"/>
    </source>
</evidence>
<dbReference type="InterPro" id="IPR017871">
    <property type="entry name" value="ABC_transporter-like_CS"/>
</dbReference>
<evidence type="ECO:0000256" key="8">
    <source>
        <dbReference type="SAM" id="Phobius"/>
    </source>
</evidence>
<evidence type="ECO:0000256" key="7">
    <source>
        <dbReference type="ARBA" id="ARBA00023136"/>
    </source>
</evidence>
<evidence type="ECO:0000256" key="2">
    <source>
        <dbReference type="ARBA" id="ARBA00022448"/>
    </source>
</evidence>
<feature type="transmembrane region" description="Helical" evidence="8">
    <location>
        <begin position="55"/>
        <end position="77"/>
    </location>
</feature>
<dbReference type="PROSITE" id="PS50893">
    <property type="entry name" value="ABC_TRANSPORTER_2"/>
    <property type="match status" value="2"/>
</dbReference>
<dbReference type="Pfam" id="PF02361">
    <property type="entry name" value="CbiQ"/>
    <property type="match status" value="1"/>
</dbReference>
<dbReference type="CDD" id="cd16914">
    <property type="entry name" value="EcfT"/>
    <property type="match status" value="1"/>
</dbReference>
<evidence type="ECO:0000259" key="9">
    <source>
        <dbReference type="PROSITE" id="PS50893"/>
    </source>
</evidence>
<dbReference type="Proteomes" id="UP000228996">
    <property type="component" value="Unassembled WGS sequence"/>
</dbReference>
<accession>A0A2M6XBT2</accession>
<organism evidence="10 11">
    <name type="scientific">Candidatus Shapirobacteria bacterium CG08_land_8_20_14_0_20_39_18</name>
    <dbReference type="NCBI Taxonomy" id="1974883"/>
    <lineage>
        <taxon>Bacteria</taxon>
        <taxon>Candidatus Shapironibacteriota</taxon>
    </lineage>
</organism>
<dbReference type="InterPro" id="IPR050095">
    <property type="entry name" value="ECF_ABC_transporter_ATP-bd"/>
</dbReference>
<dbReference type="Gene3D" id="3.40.50.300">
    <property type="entry name" value="P-loop containing nucleotide triphosphate hydrolases"/>
    <property type="match status" value="3"/>
</dbReference>
<evidence type="ECO:0000256" key="1">
    <source>
        <dbReference type="ARBA" id="ARBA00004141"/>
    </source>
</evidence>
<dbReference type="SMART" id="SM00382">
    <property type="entry name" value="AAA"/>
    <property type="match status" value="2"/>
</dbReference>
<dbReference type="InterPro" id="IPR003439">
    <property type="entry name" value="ABC_transporter-like_ATP-bd"/>
</dbReference>
<comment type="subcellular location">
    <subcellularLocation>
        <location evidence="1">Membrane</location>
        <topology evidence="1">Multi-pass membrane protein</topology>
    </subcellularLocation>
</comment>
<dbReference type="InterPro" id="IPR027417">
    <property type="entry name" value="P-loop_NTPase"/>
</dbReference>
<keyword evidence="4" id="KW-0547">Nucleotide-binding</keyword>
<keyword evidence="6 8" id="KW-1133">Transmembrane helix</keyword>
<dbReference type="GO" id="GO:0016887">
    <property type="term" value="F:ATP hydrolysis activity"/>
    <property type="evidence" value="ECO:0007669"/>
    <property type="project" value="InterPro"/>
</dbReference>
<feature type="transmembrane region" description="Helical" evidence="8">
    <location>
        <begin position="98"/>
        <end position="117"/>
    </location>
</feature>
<evidence type="ECO:0000256" key="3">
    <source>
        <dbReference type="ARBA" id="ARBA00022692"/>
    </source>
</evidence>
<dbReference type="Pfam" id="PF00005">
    <property type="entry name" value="ABC_tran"/>
    <property type="match status" value="2"/>
</dbReference>
<evidence type="ECO:0000256" key="6">
    <source>
        <dbReference type="ARBA" id="ARBA00022989"/>
    </source>
</evidence>
<dbReference type="CDD" id="cd03225">
    <property type="entry name" value="ABC_cobalt_CbiO_domain1"/>
    <property type="match status" value="2"/>
</dbReference>
<feature type="domain" description="ABC transporter" evidence="9">
    <location>
        <begin position="212"/>
        <end position="443"/>
    </location>
</feature>
<keyword evidence="3 8" id="KW-0812">Transmembrane</keyword>
<dbReference type="InterPro" id="IPR015856">
    <property type="entry name" value="ABC_transpr_CbiO/EcfA_su"/>
</dbReference>
<dbReference type="PROSITE" id="PS00211">
    <property type="entry name" value="ABC_TRANSPORTER_1"/>
    <property type="match status" value="1"/>
</dbReference>
<dbReference type="PANTHER" id="PTHR43553">
    <property type="entry name" value="HEAVY METAL TRANSPORTER"/>
    <property type="match status" value="1"/>
</dbReference>
<evidence type="ECO:0000256" key="5">
    <source>
        <dbReference type="ARBA" id="ARBA00022840"/>
    </source>
</evidence>
<evidence type="ECO:0000313" key="10">
    <source>
        <dbReference type="EMBL" id="PIU03121.1"/>
    </source>
</evidence>
<dbReference type="InterPro" id="IPR003339">
    <property type="entry name" value="ABC/ECF_trnsptr_transmembrane"/>
</dbReference>
<keyword evidence="5" id="KW-0067">ATP-binding</keyword>
<name>A0A2M6XBT2_9BACT</name>
<dbReference type="SUPFAM" id="SSF52540">
    <property type="entry name" value="P-loop containing nucleoside triphosphate hydrolases"/>
    <property type="match status" value="2"/>
</dbReference>
<dbReference type="GO" id="GO:0042626">
    <property type="term" value="F:ATPase-coupled transmembrane transporter activity"/>
    <property type="evidence" value="ECO:0007669"/>
    <property type="project" value="TreeGrafter"/>
</dbReference>